<dbReference type="SMART" id="SM00530">
    <property type="entry name" value="HTH_XRE"/>
    <property type="match status" value="1"/>
</dbReference>
<dbReference type="InterPro" id="IPR010982">
    <property type="entry name" value="Lambda_DNA-bd_dom_sf"/>
</dbReference>
<dbReference type="Pfam" id="PF13274">
    <property type="entry name" value="SocA_Panacea"/>
    <property type="match status" value="1"/>
</dbReference>
<dbReference type="CDD" id="cd00093">
    <property type="entry name" value="HTH_XRE"/>
    <property type="match status" value="1"/>
</dbReference>
<reference evidence="3 4" key="1">
    <citation type="journal article" date="2015" name="Nature">
        <title>rRNA introns, odd ribosomes, and small enigmatic genomes across a large radiation of phyla.</title>
        <authorList>
            <person name="Brown C.T."/>
            <person name="Hug L.A."/>
            <person name="Thomas B.C."/>
            <person name="Sharon I."/>
            <person name="Castelle C.J."/>
            <person name="Singh A."/>
            <person name="Wilkins M.J."/>
            <person name="Williams K.H."/>
            <person name="Banfield J.F."/>
        </authorList>
    </citation>
    <scope>NUCLEOTIDE SEQUENCE [LARGE SCALE GENOMIC DNA]</scope>
</reference>
<dbReference type="PANTHER" id="PTHR46558">
    <property type="entry name" value="TRACRIPTIONAL REGULATORY PROTEIN-RELATED-RELATED"/>
    <property type="match status" value="1"/>
</dbReference>
<accession>A0A0G0TXX8</accession>
<dbReference type="Pfam" id="PF01381">
    <property type="entry name" value="HTH_3"/>
    <property type="match status" value="1"/>
</dbReference>
<evidence type="ECO:0000256" key="1">
    <source>
        <dbReference type="ARBA" id="ARBA00023125"/>
    </source>
</evidence>
<dbReference type="GO" id="GO:0003677">
    <property type="term" value="F:DNA binding"/>
    <property type="evidence" value="ECO:0007669"/>
    <property type="project" value="UniProtKB-KW"/>
</dbReference>
<evidence type="ECO:0000313" key="3">
    <source>
        <dbReference type="EMBL" id="KKR79671.1"/>
    </source>
</evidence>
<dbReference type="InterPro" id="IPR025272">
    <property type="entry name" value="SocA_Panacea"/>
</dbReference>
<dbReference type="Gene3D" id="1.10.260.40">
    <property type="entry name" value="lambda repressor-like DNA-binding domains"/>
    <property type="match status" value="1"/>
</dbReference>
<dbReference type="SUPFAM" id="SSF47413">
    <property type="entry name" value="lambda repressor-like DNA-binding domains"/>
    <property type="match status" value="1"/>
</dbReference>
<feature type="domain" description="HTH cro/C1-type" evidence="2">
    <location>
        <begin position="16"/>
        <end position="70"/>
    </location>
</feature>
<name>A0A0G0TXX8_9BACT</name>
<dbReference type="InterPro" id="IPR001387">
    <property type="entry name" value="Cro/C1-type_HTH"/>
</dbReference>
<comment type="caution">
    <text evidence="3">The sequence shown here is derived from an EMBL/GenBank/DDBJ whole genome shotgun (WGS) entry which is preliminary data.</text>
</comment>
<gene>
    <name evidence="3" type="ORF">UU24_C0004G0009</name>
</gene>
<dbReference type="EMBL" id="LBZW01000004">
    <property type="protein sequence ID" value="KKR79671.1"/>
    <property type="molecule type" value="Genomic_DNA"/>
</dbReference>
<dbReference type="AlphaFoldDB" id="A0A0G0TXX8"/>
<dbReference type="Proteomes" id="UP000034749">
    <property type="component" value="Unassembled WGS sequence"/>
</dbReference>
<dbReference type="PANTHER" id="PTHR46558:SF4">
    <property type="entry name" value="DNA-BIDING PHAGE PROTEIN"/>
    <property type="match status" value="1"/>
</dbReference>
<dbReference type="PROSITE" id="PS50943">
    <property type="entry name" value="HTH_CROC1"/>
    <property type="match status" value="1"/>
</dbReference>
<sequence length="277" mass="32527">MFLWDYNVLMIKHKFLLEMRKGNNLSQAYVAKEIGVSRQSYMEIEKGAKELTLSQAEKIAGVFHLSLESLISGKKISDMEISFQKEIKKEPIQEIRIDVPQKNLKKFKEVLLYVLEKVGSKSNVGMTVLYKLLYFIDFDYYEKFEEQLIGATYIKNHYGPTPVEFKKIVEIMETKGELETVKSKYFQHDQTKYLPRRESDISVLNAREIKHIDEVLSRLSDMSAKELSDYSHLDIPWLGTENGKVIKYEAVFYRAPETSVRIYNEDKKRIKEYLLSF</sequence>
<protein>
    <recommendedName>
        <fullName evidence="2">HTH cro/C1-type domain-containing protein</fullName>
    </recommendedName>
</protein>
<keyword evidence="1" id="KW-0238">DNA-binding</keyword>
<evidence type="ECO:0000313" key="4">
    <source>
        <dbReference type="Proteomes" id="UP000034749"/>
    </source>
</evidence>
<organism evidence="3 4">
    <name type="scientific">Candidatus Nomurabacteria bacterium GW2011_GWA2_40_9</name>
    <dbReference type="NCBI Taxonomy" id="1618734"/>
    <lineage>
        <taxon>Bacteria</taxon>
        <taxon>Candidatus Nomuraibacteriota</taxon>
    </lineage>
</organism>
<evidence type="ECO:0000259" key="2">
    <source>
        <dbReference type="PROSITE" id="PS50943"/>
    </source>
</evidence>
<proteinExistence type="predicted"/>